<dbReference type="OrthoDB" id="9781678at2"/>
<feature type="compositionally biased region" description="Basic residues" evidence="6">
    <location>
        <begin position="160"/>
        <end position="175"/>
    </location>
</feature>
<reference evidence="8 9" key="1">
    <citation type="journal article" date="2015" name="Genome Announc.">
        <title>Expanding the biotechnology potential of lactobacilli through comparative genomics of 213 strains and associated genera.</title>
        <authorList>
            <person name="Sun Z."/>
            <person name="Harris H.M."/>
            <person name="McCann A."/>
            <person name="Guo C."/>
            <person name="Argimon S."/>
            <person name="Zhang W."/>
            <person name="Yang X."/>
            <person name="Jeffery I.B."/>
            <person name="Cooney J.C."/>
            <person name="Kagawa T.F."/>
            <person name="Liu W."/>
            <person name="Song Y."/>
            <person name="Salvetti E."/>
            <person name="Wrobel A."/>
            <person name="Rasinkangas P."/>
            <person name="Parkhill J."/>
            <person name="Rea M.C."/>
            <person name="O'Sullivan O."/>
            <person name="Ritari J."/>
            <person name="Douillard F.P."/>
            <person name="Paul Ross R."/>
            <person name="Yang R."/>
            <person name="Briner A.E."/>
            <person name="Felis G.E."/>
            <person name="de Vos W.M."/>
            <person name="Barrangou R."/>
            <person name="Klaenhammer T.R."/>
            <person name="Caufield P.W."/>
            <person name="Cui Y."/>
            <person name="Zhang H."/>
            <person name="O'Toole P.W."/>
        </authorList>
    </citation>
    <scope>NUCLEOTIDE SEQUENCE [LARGE SCALE GENOMIC DNA]</scope>
    <source>
        <strain evidence="8 9">DSM 16991</strain>
    </source>
</reference>
<dbReference type="GO" id="GO:0004803">
    <property type="term" value="F:transposase activity"/>
    <property type="evidence" value="ECO:0007669"/>
    <property type="project" value="InterPro"/>
</dbReference>
<proteinExistence type="inferred from homology"/>
<dbReference type="AlphaFoldDB" id="A0A0R1XNM9"/>
<comment type="similarity">
    <text evidence="2">Belongs to the transposase IS30 family.</text>
</comment>
<dbReference type="RefSeq" id="WP_056989697.1">
    <property type="nucleotide sequence ID" value="NZ_AZFW01000005.1"/>
</dbReference>
<accession>A0A0R1XNM9</accession>
<dbReference type="InterPro" id="IPR001584">
    <property type="entry name" value="Integrase_cat-core"/>
</dbReference>
<dbReference type="EMBL" id="AZFW01000005">
    <property type="protein sequence ID" value="KRM30164.1"/>
    <property type="molecule type" value="Genomic_DNA"/>
</dbReference>
<dbReference type="GO" id="GO:0003677">
    <property type="term" value="F:DNA binding"/>
    <property type="evidence" value="ECO:0007669"/>
    <property type="project" value="UniProtKB-KW"/>
</dbReference>
<dbReference type="PANTHER" id="PTHR10948:SF23">
    <property type="entry name" value="TRANSPOSASE INSI FOR INSERTION SEQUENCE ELEMENT IS30A-RELATED"/>
    <property type="match status" value="1"/>
</dbReference>
<dbReference type="PROSITE" id="PS01043">
    <property type="entry name" value="TRANSPOSASE_IS30"/>
    <property type="match status" value="1"/>
</dbReference>
<dbReference type="GO" id="GO:0005829">
    <property type="term" value="C:cytosol"/>
    <property type="evidence" value="ECO:0007669"/>
    <property type="project" value="TreeGrafter"/>
</dbReference>
<evidence type="ECO:0000313" key="9">
    <source>
        <dbReference type="Proteomes" id="UP000050949"/>
    </source>
</evidence>
<protein>
    <submittedName>
        <fullName evidence="8">Transposase</fullName>
    </submittedName>
</protein>
<sequence length="352" mass="41209">MTHNQSNSLGSYTQLTEGERGIIDALWHSHEYSIRDIAHIIHHSPSTVSRELKRGRVQQRDSNYHYYKDYFFDAAQRQHEERQTHSHAKSMLEKCTYFFNWLTAQIKKHAYREQSIDGYVHQFQQLWPNRSCPSTPTVYRYIDAGLLSVTNMDLPEKLRRREKRPGRSHARKNKRIAGTSIDKRPKQINNRWFVGDWEGDLVKGKRSADQPALLTLTERVTRYELIYKIPNYHARTCLEAMQYVLNTHDPYLFHSITFDNGSEFALLDQLRGTKIYYCHPYTPSERGSNENANGLIREFIPKGQSLWEVSKEKIRKIQDVLNHRLRKCLGYRSAIAALQASPLGLEESLPTT</sequence>
<comment type="caution">
    <text evidence="8">The sequence shown here is derived from an EMBL/GenBank/DDBJ whole genome shotgun (WGS) entry which is preliminary data.</text>
</comment>
<feature type="domain" description="Integrase catalytic" evidence="7">
    <location>
        <begin position="181"/>
        <end position="350"/>
    </location>
</feature>
<gene>
    <name evidence="8" type="ORF">FC91_GL002808</name>
</gene>
<dbReference type="NCBIfam" id="NF033563">
    <property type="entry name" value="transpos_IS30"/>
    <property type="match status" value="1"/>
</dbReference>
<dbReference type="PANTHER" id="PTHR10948">
    <property type="entry name" value="TRANSPOSASE"/>
    <property type="match status" value="1"/>
</dbReference>
<evidence type="ECO:0000256" key="5">
    <source>
        <dbReference type="ARBA" id="ARBA00023172"/>
    </source>
</evidence>
<evidence type="ECO:0000256" key="2">
    <source>
        <dbReference type="ARBA" id="ARBA00006363"/>
    </source>
</evidence>
<evidence type="ECO:0000259" key="7">
    <source>
        <dbReference type="PROSITE" id="PS50994"/>
    </source>
</evidence>
<dbReference type="Proteomes" id="UP000050949">
    <property type="component" value="Unassembled WGS sequence"/>
</dbReference>
<keyword evidence="4" id="KW-0238">DNA-binding</keyword>
<comment type="function">
    <text evidence="1">Required for the transposition of the insertion element.</text>
</comment>
<evidence type="ECO:0000256" key="1">
    <source>
        <dbReference type="ARBA" id="ARBA00002190"/>
    </source>
</evidence>
<dbReference type="InterPro" id="IPR012337">
    <property type="entry name" value="RNaseH-like_sf"/>
</dbReference>
<dbReference type="GeneID" id="78510517"/>
<organism evidence="8 9">
    <name type="scientific">Schleiferilactobacillus harbinensis DSM 16991</name>
    <dbReference type="NCBI Taxonomy" id="1122147"/>
    <lineage>
        <taxon>Bacteria</taxon>
        <taxon>Bacillati</taxon>
        <taxon>Bacillota</taxon>
        <taxon>Bacilli</taxon>
        <taxon>Lactobacillales</taxon>
        <taxon>Lactobacillaceae</taxon>
        <taxon>Schleiferilactobacillus</taxon>
    </lineage>
</organism>
<evidence type="ECO:0000256" key="3">
    <source>
        <dbReference type="ARBA" id="ARBA00022578"/>
    </source>
</evidence>
<name>A0A0R1XNM9_9LACO</name>
<dbReference type="GO" id="GO:0006313">
    <property type="term" value="P:DNA transposition"/>
    <property type="evidence" value="ECO:0007669"/>
    <property type="project" value="InterPro"/>
</dbReference>
<dbReference type="Pfam" id="PF13936">
    <property type="entry name" value="HTH_38"/>
    <property type="match status" value="1"/>
</dbReference>
<evidence type="ECO:0000256" key="4">
    <source>
        <dbReference type="ARBA" id="ARBA00023125"/>
    </source>
</evidence>
<dbReference type="InterPro" id="IPR036397">
    <property type="entry name" value="RNaseH_sf"/>
</dbReference>
<dbReference type="InterPro" id="IPR036390">
    <property type="entry name" value="WH_DNA-bd_sf"/>
</dbReference>
<dbReference type="InterPro" id="IPR001598">
    <property type="entry name" value="Transposase_IS30_CS"/>
</dbReference>
<dbReference type="PATRIC" id="fig|1122147.4.peg.2892"/>
<evidence type="ECO:0000256" key="6">
    <source>
        <dbReference type="SAM" id="MobiDB-lite"/>
    </source>
</evidence>
<dbReference type="SUPFAM" id="SSF53098">
    <property type="entry name" value="Ribonuclease H-like"/>
    <property type="match status" value="1"/>
</dbReference>
<feature type="region of interest" description="Disordered" evidence="6">
    <location>
        <begin position="160"/>
        <end position="181"/>
    </location>
</feature>
<dbReference type="GO" id="GO:0015074">
    <property type="term" value="P:DNA integration"/>
    <property type="evidence" value="ECO:0007669"/>
    <property type="project" value="InterPro"/>
</dbReference>
<keyword evidence="5" id="KW-0233">DNA recombination</keyword>
<dbReference type="eggNOG" id="COG2826">
    <property type="taxonomic scope" value="Bacteria"/>
</dbReference>
<dbReference type="PROSITE" id="PS50994">
    <property type="entry name" value="INTEGRASE"/>
    <property type="match status" value="1"/>
</dbReference>
<dbReference type="SUPFAM" id="SSF46785">
    <property type="entry name" value="Winged helix' DNA-binding domain"/>
    <property type="match status" value="1"/>
</dbReference>
<keyword evidence="3" id="KW-0815">Transposition</keyword>
<dbReference type="InterPro" id="IPR025246">
    <property type="entry name" value="IS30-like_HTH"/>
</dbReference>
<evidence type="ECO:0000313" key="8">
    <source>
        <dbReference type="EMBL" id="KRM30164.1"/>
    </source>
</evidence>
<dbReference type="InterPro" id="IPR053392">
    <property type="entry name" value="Transposase_IS30-like"/>
</dbReference>
<dbReference type="InterPro" id="IPR051917">
    <property type="entry name" value="Transposase-Integrase"/>
</dbReference>
<dbReference type="Gene3D" id="3.30.420.10">
    <property type="entry name" value="Ribonuclease H-like superfamily/Ribonuclease H"/>
    <property type="match status" value="1"/>
</dbReference>